<feature type="domain" description="LRRCT" evidence="7">
    <location>
        <begin position="399"/>
        <end position="451"/>
    </location>
</feature>
<dbReference type="STRING" id="62062.ENSHHUP00000035507"/>
<dbReference type="PROSITE" id="PS51450">
    <property type="entry name" value="LRR"/>
    <property type="match status" value="3"/>
</dbReference>
<protein>
    <recommendedName>
        <fullName evidence="10">LRRCT domain-containing protein</fullName>
    </recommendedName>
</protein>
<dbReference type="InterPro" id="IPR001611">
    <property type="entry name" value="Leu-rich_rpt"/>
</dbReference>
<keyword evidence="3" id="KW-0677">Repeat</keyword>
<sequence length="533" mass="60391">MWKDFGSMLWLMLHLSYQGNTSDINCPPRCQCFTPTKVMCSEESMRSMPTNISTQVKELVIMTTGMTHLGSITMQYSRHLTKLVFFNNLLRDVSTMAFDRLTGLEELEISGNSWLDCLNPGTFSKQTNLTKLLLNFNKFKSLNDGLFSSLQKLRTLQLKGNIISHLPRQLFQNLLSIRALDLSLNMLTGVDKELLSGLSQLESLKLGYNMINVLLPDTFHNISHVKELCLQGNHIAYLPQGVFSHLQKLEELNLRSNLITNVSSGTFPVGLKELDLKGNRLVQLSPDSFGLLTSLTHLFLSMNQLTSLPEDVFRNLTGLQNLDLSENQLISLPETIFQDLTMIEIVHLQNNNLSSLEAKLFEDQAFLEQLYLSGNNLQTLPQGFFDAFLHENVMRLRRNPWSCDCHMLYLYDYVAEYGHLVEDLSNVYCKGPESLRGQGLVSLERDQLVCPGNFSSRAKATPFQGLEERPHPSKCTVQFINDNMTIKCKVTKCSPLRLMVHFKEGDGTTSEYIMKKDWAESSQCSNGTITLTV</sequence>
<dbReference type="SMART" id="SM00364">
    <property type="entry name" value="LRR_BAC"/>
    <property type="match status" value="6"/>
</dbReference>
<evidence type="ECO:0000259" key="6">
    <source>
        <dbReference type="SMART" id="SM00013"/>
    </source>
</evidence>
<accession>A0A4W5MAS3</accession>
<keyword evidence="9" id="KW-1185">Reference proteome</keyword>
<evidence type="ECO:0008006" key="10">
    <source>
        <dbReference type="Google" id="ProtNLM"/>
    </source>
</evidence>
<evidence type="ECO:0000256" key="3">
    <source>
        <dbReference type="ARBA" id="ARBA00022737"/>
    </source>
</evidence>
<keyword evidence="1" id="KW-0433">Leucine-rich repeat</keyword>
<dbReference type="SUPFAM" id="SSF52058">
    <property type="entry name" value="L domain-like"/>
    <property type="match status" value="1"/>
</dbReference>
<dbReference type="Proteomes" id="UP000314982">
    <property type="component" value="Unassembled WGS sequence"/>
</dbReference>
<reference evidence="8" key="2">
    <citation type="submission" date="2025-08" db="UniProtKB">
        <authorList>
            <consortium name="Ensembl"/>
        </authorList>
    </citation>
    <scope>IDENTIFICATION</scope>
</reference>
<dbReference type="FunFam" id="3.80.10.10:FF:001164">
    <property type="entry name" value="GH01279p"/>
    <property type="match status" value="1"/>
</dbReference>
<evidence type="ECO:0000256" key="1">
    <source>
        <dbReference type="ARBA" id="ARBA00022614"/>
    </source>
</evidence>
<dbReference type="InterPro" id="IPR032675">
    <property type="entry name" value="LRR_dom_sf"/>
</dbReference>
<reference evidence="8" key="3">
    <citation type="submission" date="2025-09" db="UniProtKB">
        <authorList>
            <consortium name="Ensembl"/>
        </authorList>
    </citation>
    <scope>IDENTIFICATION</scope>
</reference>
<dbReference type="AlphaFoldDB" id="A0A4W5MAS3"/>
<dbReference type="Ensembl" id="ENSHHUT00000036937.1">
    <property type="protein sequence ID" value="ENSHHUP00000035507.1"/>
    <property type="gene ID" value="ENSHHUG00000022350.1"/>
</dbReference>
<evidence type="ECO:0000256" key="4">
    <source>
        <dbReference type="ARBA" id="ARBA00023180"/>
    </source>
</evidence>
<feature type="domain" description="LRRNT" evidence="6">
    <location>
        <begin position="25"/>
        <end position="58"/>
    </location>
</feature>
<feature type="signal peptide" evidence="5">
    <location>
        <begin position="1"/>
        <end position="21"/>
    </location>
</feature>
<dbReference type="Gene3D" id="3.80.10.10">
    <property type="entry name" value="Ribonuclease Inhibitor"/>
    <property type="match status" value="2"/>
</dbReference>
<dbReference type="InterPro" id="IPR000372">
    <property type="entry name" value="LRRNT"/>
</dbReference>
<name>A0A4W5MAS3_9TELE</name>
<evidence type="ECO:0000259" key="7">
    <source>
        <dbReference type="SMART" id="SM00082"/>
    </source>
</evidence>
<dbReference type="Pfam" id="PF13855">
    <property type="entry name" value="LRR_8"/>
    <property type="match status" value="3"/>
</dbReference>
<dbReference type="SMART" id="SM00013">
    <property type="entry name" value="LRRNT"/>
    <property type="match status" value="1"/>
</dbReference>
<dbReference type="InterPro" id="IPR003591">
    <property type="entry name" value="Leu-rich_rpt_typical-subtyp"/>
</dbReference>
<keyword evidence="4" id="KW-0325">Glycoprotein</keyword>
<feature type="chain" id="PRO_5021198319" description="LRRCT domain-containing protein" evidence="5">
    <location>
        <begin position="22"/>
        <end position="533"/>
    </location>
</feature>
<dbReference type="PANTHER" id="PTHR24366:SF159">
    <property type="entry name" value="CD180 MOLECULE"/>
    <property type="match status" value="1"/>
</dbReference>
<dbReference type="InterPro" id="IPR000483">
    <property type="entry name" value="Cys-rich_flank_reg_C"/>
</dbReference>
<keyword evidence="2 5" id="KW-0732">Signal</keyword>
<evidence type="ECO:0000313" key="9">
    <source>
        <dbReference type="Proteomes" id="UP000314982"/>
    </source>
</evidence>
<dbReference type="GeneTree" id="ENSGT00940000166731"/>
<organism evidence="8 9">
    <name type="scientific">Hucho hucho</name>
    <name type="common">huchen</name>
    <dbReference type="NCBI Taxonomy" id="62062"/>
    <lineage>
        <taxon>Eukaryota</taxon>
        <taxon>Metazoa</taxon>
        <taxon>Chordata</taxon>
        <taxon>Craniata</taxon>
        <taxon>Vertebrata</taxon>
        <taxon>Euteleostomi</taxon>
        <taxon>Actinopterygii</taxon>
        <taxon>Neopterygii</taxon>
        <taxon>Teleostei</taxon>
        <taxon>Protacanthopterygii</taxon>
        <taxon>Salmoniformes</taxon>
        <taxon>Salmonidae</taxon>
        <taxon>Salmoninae</taxon>
        <taxon>Hucho</taxon>
    </lineage>
</organism>
<proteinExistence type="predicted"/>
<evidence type="ECO:0000256" key="2">
    <source>
        <dbReference type="ARBA" id="ARBA00022729"/>
    </source>
</evidence>
<dbReference type="InterPro" id="IPR026906">
    <property type="entry name" value="LRR_5"/>
</dbReference>
<dbReference type="Pfam" id="PF13306">
    <property type="entry name" value="LRR_5"/>
    <property type="match status" value="1"/>
</dbReference>
<dbReference type="SMART" id="SM00365">
    <property type="entry name" value="LRR_SD22"/>
    <property type="match status" value="5"/>
</dbReference>
<dbReference type="SMART" id="SM00082">
    <property type="entry name" value="LRRCT"/>
    <property type="match status" value="1"/>
</dbReference>
<dbReference type="PANTHER" id="PTHR24366">
    <property type="entry name" value="IG(IMMUNOGLOBULIN) AND LRR(LEUCINE RICH REPEAT) DOMAINS"/>
    <property type="match status" value="1"/>
</dbReference>
<evidence type="ECO:0000256" key="5">
    <source>
        <dbReference type="SAM" id="SignalP"/>
    </source>
</evidence>
<reference evidence="9" key="1">
    <citation type="submission" date="2018-06" db="EMBL/GenBank/DDBJ databases">
        <title>Genome assembly of Danube salmon.</title>
        <authorList>
            <person name="Macqueen D.J."/>
            <person name="Gundappa M.K."/>
        </authorList>
    </citation>
    <scope>NUCLEOTIDE SEQUENCE [LARGE SCALE GENOMIC DNA]</scope>
</reference>
<dbReference type="SMART" id="SM00369">
    <property type="entry name" value="LRR_TYP"/>
    <property type="match status" value="12"/>
</dbReference>
<evidence type="ECO:0000313" key="8">
    <source>
        <dbReference type="Ensembl" id="ENSHHUP00000035507.1"/>
    </source>
</evidence>
<dbReference type="FunFam" id="3.80.10.10:FF:000770">
    <property type="entry name" value="Uncharacterized protein"/>
    <property type="match status" value="1"/>
</dbReference>